<dbReference type="InterPro" id="IPR006164">
    <property type="entry name" value="DNA_bd_Ku70/Ku80"/>
</dbReference>
<name>A0A086BLV8_9FLAO</name>
<dbReference type="AlphaFoldDB" id="A0A086BLV8"/>
<organism evidence="4 5">
    <name type="scientific">Chryseobacterium piperi</name>
    <dbReference type="NCBI Taxonomy" id="558152"/>
    <lineage>
        <taxon>Bacteria</taxon>
        <taxon>Pseudomonadati</taxon>
        <taxon>Bacteroidota</taxon>
        <taxon>Flavobacteriia</taxon>
        <taxon>Flavobacteriales</taxon>
        <taxon>Weeksellaceae</taxon>
        <taxon>Chryseobacterium group</taxon>
        <taxon>Chryseobacterium</taxon>
    </lineage>
</organism>
<dbReference type="SUPFAM" id="SSF100939">
    <property type="entry name" value="SPOC domain-like"/>
    <property type="match status" value="1"/>
</dbReference>
<evidence type="ECO:0000313" key="4">
    <source>
        <dbReference type="EMBL" id="KFF29922.1"/>
    </source>
</evidence>
<dbReference type="GO" id="GO:0006310">
    <property type="term" value="P:DNA recombination"/>
    <property type="evidence" value="ECO:0007669"/>
    <property type="project" value="UniProtKB-KW"/>
</dbReference>
<keyword evidence="5" id="KW-1185">Reference proteome</keyword>
<dbReference type="RefSeq" id="WP_034681133.1">
    <property type="nucleotide sequence ID" value="NZ_CP023049.2"/>
</dbReference>
<dbReference type="InterPro" id="IPR016194">
    <property type="entry name" value="SPOC-like_C_dom_sf"/>
</dbReference>
<feature type="domain" description="Ku" evidence="3">
    <location>
        <begin position="52"/>
        <end position="182"/>
    </location>
</feature>
<evidence type="ECO:0000313" key="5">
    <source>
        <dbReference type="Proteomes" id="UP000028709"/>
    </source>
</evidence>
<keyword evidence="1 2" id="KW-0238">DNA-binding</keyword>
<dbReference type="OrthoDB" id="9795084at2"/>
<keyword evidence="2" id="KW-0234">DNA repair</keyword>
<dbReference type="NCBIfam" id="TIGR02772">
    <property type="entry name" value="Ku_bact"/>
    <property type="match status" value="1"/>
</dbReference>
<proteinExistence type="inferred from homology"/>
<gene>
    <name evidence="2" type="primary">ku</name>
    <name evidence="4" type="ORF">IQ37_01740</name>
</gene>
<dbReference type="GO" id="GO:0003690">
    <property type="term" value="F:double-stranded DNA binding"/>
    <property type="evidence" value="ECO:0007669"/>
    <property type="project" value="UniProtKB-UniRule"/>
</dbReference>
<dbReference type="eggNOG" id="COG1273">
    <property type="taxonomic scope" value="Bacteria"/>
</dbReference>
<evidence type="ECO:0000256" key="2">
    <source>
        <dbReference type="HAMAP-Rule" id="MF_01875"/>
    </source>
</evidence>
<comment type="caution">
    <text evidence="4">The sequence shown here is derived from an EMBL/GenBank/DDBJ whole genome shotgun (WGS) entry which is preliminary data.</text>
</comment>
<dbReference type="InterPro" id="IPR009187">
    <property type="entry name" value="Prok_Ku"/>
</dbReference>
<comment type="function">
    <text evidence="2">With LigD forms a non-homologous end joining (NHEJ) DNA repair enzyme, which repairs dsDNA breaks with reduced fidelity. Binds linear dsDNA with 5'- and 3'- overhangs but not closed circular dsDNA nor ssDNA. Recruits and stimulates the ligase activity of LigD.</text>
</comment>
<reference evidence="4 5" key="1">
    <citation type="submission" date="2014-07" db="EMBL/GenBank/DDBJ databases">
        <title>Genome of Chryseobacterium piperi CTM.</title>
        <authorList>
            <person name="Pipes S.E."/>
            <person name="Stropko S.J."/>
            <person name="Newman J.D."/>
        </authorList>
    </citation>
    <scope>NUCLEOTIDE SEQUENCE [LARGE SCALE GENOMIC DNA]</scope>
    <source>
        <strain evidence="4 5">CTM</strain>
    </source>
</reference>
<protein>
    <recommendedName>
        <fullName evidence="2">Non-homologous end joining protein Ku</fullName>
    </recommendedName>
</protein>
<dbReference type="Pfam" id="PF02735">
    <property type="entry name" value="Ku"/>
    <property type="match status" value="1"/>
</dbReference>
<dbReference type="EMBL" id="JPRJ01000002">
    <property type="protein sequence ID" value="KFF29922.1"/>
    <property type="molecule type" value="Genomic_DNA"/>
</dbReference>
<dbReference type="PIRSF" id="PIRSF006493">
    <property type="entry name" value="Prok_Ku"/>
    <property type="match status" value="1"/>
</dbReference>
<dbReference type="HAMAP" id="MF_01875">
    <property type="entry name" value="Prokaryotic_Ku"/>
    <property type="match status" value="1"/>
</dbReference>
<dbReference type="Proteomes" id="UP000028709">
    <property type="component" value="Unassembled WGS sequence"/>
</dbReference>
<sequence>MKAIWNGAIGFGLVNIPVKIYSATETSKLDLDMLDKSDFSNIKFKRVNEKTGKEVKWENIVKAYLMEDKYIVLEDKDYEAASPEKTKILSIEHFVKETEVDSVYFETPYFLEPQKNGENAYRLLIKALQETKMVGIGTFVLRESEAIGMIRPYNDEILVLNRLRFNQEIRDYKDLKIPAKKAPKPAELKMAKSLIQQLSETFDPSVYKDTYSEALMKIIKQKAKGKNIKAQKAEPAKEGKVIDLMAQLKASLQKPNSKTASEWL</sequence>
<dbReference type="CDD" id="cd00789">
    <property type="entry name" value="KU_like"/>
    <property type="match status" value="1"/>
</dbReference>
<comment type="subunit">
    <text evidence="2">Homodimer. Interacts with LigD.</text>
</comment>
<dbReference type="KEGG" id="cpip:CJF12_16765"/>
<keyword evidence="2" id="KW-0233">DNA recombination</keyword>
<dbReference type="GO" id="GO:0006303">
    <property type="term" value="P:double-strand break repair via nonhomologous end joining"/>
    <property type="evidence" value="ECO:0007669"/>
    <property type="project" value="UniProtKB-UniRule"/>
</dbReference>
<dbReference type="STRING" id="558152.IQ37_01740"/>
<evidence type="ECO:0000259" key="3">
    <source>
        <dbReference type="SMART" id="SM00559"/>
    </source>
</evidence>
<dbReference type="PANTHER" id="PTHR41251:SF1">
    <property type="entry name" value="NON-HOMOLOGOUS END JOINING PROTEIN KU"/>
    <property type="match status" value="1"/>
</dbReference>
<accession>A0A086BLV8</accession>
<dbReference type="PANTHER" id="PTHR41251">
    <property type="entry name" value="NON-HOMOLOGOUS END JOINING PROTEIN KU"/>
    <property type="match status" value="1"/>
</dbReference>
<dbReference type="Gene3D" id="2.40.290.10">
    <property type="match status" value="1"/>
</dbReference>
<keyword evidence="2" id="KW-0227">DNA damage</keyword>
<evidence type="ECO:0000256" key="1">
    <source>
        <dbReference type="ARBA" id="ARBA00023125"/>
    </source>
</evidence>
<comment type="similarity">
    <text evidence="2">Belongs to the prokaryotic Ku family.</text>
</comment>
<dbReference type="SMART" id="SM00559">
    <property type="entry name" value="Ku78"/>
    <property type="match status" value="1"/>
</dbReference>